<reference evidence="1" key="1">
    <citation type="submission" date="2018-05" db="EMBL/GenBank/DDBJ databases">
        <authorList>
            <person name="Lanie J.A."/>
            <person name="Ng W.-L."/>
            <person name="Kazmierczak K.M."/>
            <person name="Andrzejewski T.M."/>
            <person name="Davidsen T.M."/>
            <person name="Wayne K.J."/>
            <person name="Tettelin H."/>
            <person name="Glass J.I."/>
            <person name="Rusch D."/>
            <person name="Podicherti R."/>
            <person name="Tsui H.-C.T."/>
            <person name="Winkler M.E."/>
        </authorList>
    </citation>
    <scope>NUCLEOTIDE SEQUENCE</scope>
</reference>
<feature type="non-terminal residue" evidence="1">
    <location>
        <position position="168"/>
    </location>
</feature>
<evidence type="ECO:0000313" key="1">
    <source>
        <dbReference type="EMBL" id="SVE44391.1"/>
    </source>
</evidence>
<proteinExistence type="predicted"/>
<protein>
    <submittedName>
        <fullName evidence="1">Uncharacterized protein</fullName>
    </submittedName>
</protein>
<name>A0A383DIZ1_9ZZZZ</name>
<gene>
    <name evidence="1" type="ORF">METZ01_LOCUS497245</name>
</gene>
<sequence length="168" mass="19495">MFRKYIRIIRILFIFMFGDMLLGQNADELKRFMDTYDKIKVDQEAQQVVKEGIAGEKDSEEGPIRLLVEPGDITEYYRQKMEVIRKDLESLKKLLPATDSIPPIEYFGYNHFSQRDSIPILSNVNITSDYILGYGDEIIISIWGQAEQYDRKSIDRDGSVFIDNVGLL</sequence>
<dbReference type="AlphaFoldDB" id="A0A383DIZ1"/>
<organism evidence="1">
    <name type="scientific">marine metagenome</name>
    <dbReference type="NCBI Taxonomy" id="408172"/>
    <lineage>
        <taxon>unclassified sequences</taxon>
        <taxon>metagenomes</taxon>
        <taxon>ecological metagenomes</taxon>
    </lineage>
</organism>
<dbReference type="EMBL" id="UINC01217685">
    <property type="protein sequence ID" value="SVE44391.1"/>
    <property type="molecule type" value="Genomic_DNA"/>
</dbReference>
<accession>A0A383DIZ1</accession>